<dbReference type="PROSITE" id="PS50008">
    <property type="entry name" value="PIPLC_Y_DOMAIN"/>
    <property type="match status" value="1"/>
</dbReference>
<protein>
    <submittedName>
        <fullName evidence="6">RNase adapter RapZ</fullName>
    </submittedName>
</protein>
<dbReference type="Proteomes" id="UP001549691">
    <property type="component" value="Unassembled WGS sequence"/>
</dbReference>
<evidence type="ECO:0000256" key="4">
    <source>
        <dbReference type="HAMAP-Rule" id="MF_00636"/>
    </source>
</evidence>
<evidence type="ECO:0000256" key="2">
    <source>
        <dbReference type="ARBA" id="ARBA00022840"/>
    </source>
</evidence>
<feature type="domain" description="PI-PLC Y-box" evidence="5">
    <location>
        <begin position="94"/>
        <end position="141"/>
    </location>
</feature>
<organism evidence="6 7">
    <name type="scientific">Uliginosibacterium flavum</name>
    <dbReference type="NCBI Taxonomy" id="1396831"/>
    <lineage>
        <taxon>Bacteria</taxon>
        <taxon>Pseudomonadati</taxon>
        <taxon>Pseudomonadota</taxon>
        <taxon>Betaproteobacteria</taxon>
        <taxon>Rhodocyclales</taxon>
        <taxon>Zoogloeaceae</taxon>
        <taxon>Uliginosibacterium</taxon>
    </lineage>
</organism>
<dbReference type="PANTHER" id="PTHR30448">
    <property type="entry name" value="RNASE ADAPTER PROTEIN RAPZ"/>
    <property type="match status" value="1"/>
</dbReference>
<keyword evidence="3 4" id="KW-0342">GTP-binding</keyword>
<dbReference type="InterPro" id="IPR001711">
    <property type="entry name" value="PLipase_C_Pinositol-sp_Y"/>
</dbReference>
<reference evidence="6 7" key="1">
    <citation type="submission" date="2024-07" db="EMBL/GenBank/DDBJ databases">
        <title>Uliginosibacterium flavum JJ3220;KACC:17644.</title>
        <authorList>
            <person name="Kim M.K."/>
        </authorList>
    </citation>
    <scope>NUCLEOTIDE SEQUENCE [LARGE SCALE GENOMIC DNA]</scope>
    <source>
        <strain evidence="6 7">KACC:17644</strain>
    </source>
</reference>
<evidence type="ECO:0000259" key="5">
    <source>
        <dbReference type="PROSITE" id="PS50008"/>
    </source>
</evidence>
<feature type="binding site" evidence="4">
    <location>
        <begin position="57"/>
        <end position="60"/>
    </location>
    <ligand>
        <name>GTP</name>
        <dbReference type="ChEBI" id="CHEBI:37565"/>
    </ligand>
</feature>
<keyword evidence="7" id="KW-1185">Reference proteome</keyword>
<keyword evidence="2 4" id="KW-0067">ATP-binding</keyword>
<dbReference type="EMBL" id="JBEWZI010000003">
    <property type="protein sequence ID" value="MET7013305.1"/>
    <property type="molecule type" value="Genomic_DNA"/>
</dbReference>
<evidence type="ECO:0000313" key="6">
    <source>
        <dbReference type="EMBL" id="MET7013305.1"/>
    </source>
</evidence>
<dbReference type="PANTHER" id="PTHR30448:SF0">
    <property type="entry name" value="RNASE ADAPTER PROTEIN RAPZ"/>
    <property type="match status" value="1"/>
</dbReference>
<name>A0ABV2TIC8_9RHOO</name>
<dbReference type="InterPro" id="IPR053930">
    <property type="entry name" value="RapZ-like_N"/>
</dbReference>
<evidence type="ECO:0000256" key="3">
    <source>
        <dbReference type="ARBA" id="ARBA00023134"/>
    </source>
</evidence>
<dbReference type="InterPro" id="IPR027417">
    <property type="entry name" value="P-loop_NTPase"/>
</dbReference>
<dbReference type="InterPro" id="IPR005337">
    <property type="entry name" value="RapZ-like"/>
</dbReference>
<comment type="caution">
    <text evidence="6">The sequence shown here is derived from an EMBL/GenBank/DDBJ whole genome shotgun (WGS) entry which is preliminary data.</text>
</comment>
<gene>
    <name evidence="6" type="primary">rapZ</name>
    <name evidence="6" type="ORF">ABXR19_03825</name>
</gene>
<dbReference type="HAMAP" id="MF_00636">
    <property type="entry name" value="RapZ_like"/>
    <property type="match status" value="1"/>
</dbReference>
<proteinExistence type="inferred from homology"/>
<dbReference type="InterPro" id="IPR053931">
    <property type="entry name" value="RapZ_C"/>
</dbReference>
<dbReference type="RefSeq" id="WP_354599769.1">
    <property type="nucleotide sequence ID" value="NZ_JBEWZI010000003.1"/>
</dbReference>
<keyword evidence="1 4" id="KW-0547">Nucleotide-binding</keyword>
<dbReference type="SUPFAM" id="SSF52540">
    <property type="entry name" value="P-loop containing nucleoside triphosphate hydrolases"/>
    <property type="match status" value="1"/>
</dbReference>
<dbReference type="NCBIfam" id="NF003828">
    <property type="entry name" value="PRK05416.1"/>
    <property type="match status" value="1"/>
</dbReference>
<accession>A0ABV2TIC8</accession>
<evidence type="ECO:0000313" key="7">
    <source>
        <dbReference type="Proteomes" id="UP001549691"/>
    </source>
</evidence>
<feature type="binding site" evidence="4">
    <location>
        <begin position="8"/>
        <end position="15"/>
    </location>
    <ligand>
        <name>ATP</name>
        <dbReference type="ChEBI" id="CHEBI:30616"/>
    </ligand>
</feature>
<dbReference type="Pfam" id="PF03668">
    <property type="entry name" value="RapZ-like_N"/>
    <property type="match status" value="1"/>
</dbReference>
<dbReference type="PIRSF" id="PIRSF005052">
    <property type="entry name" value="P-loopkin"/>
    <property type="match status" value="1"/>
</dbReference>
<evidence type="ECO:0000256" key="1">
    <source>
        <dbReference type="ARBA" id="ARBA00022741"/>
    </source>
</evidence>
<sequence>MQLTLISGLSGSGKSIALKLLEDTGYYCVDNLPSTLLPQLIGQLQAEGYTRVGVAVDVRSGASIEALPEVITHVRELVRDLRFIFLDSRDEALIARFSETRRRHPLAEDGKTLQESISHERHLLTRIAELGHRIDTSALHPNVLRGWIRELIESAPSAGPTLLFQSFGFKHGLPVDADFVFDVRCLPNPFYDPALRGLTGLDQPVIEFMQASDDALRMAQDIRKFIADWLPSFCHDGRSYFTVAIGCTGGQHRSVYLAEWLAREFADQAKVMVRHRSLDAGLKKSA</sequence>
<dbReference type="Pfam" id="PF22740">
    <property type="entry name" value="PapZ_C"/>
    <property type="match status" value="1"/>
</dbReference>